<organism evidence="1 2">
    <name type="scientific">Adineta steineri</name>
    <dbReference type="NCBI Taxonomy" id="433720"/>
    <lineage>
        <taxon>Eukaryota</taxon>
        <taxon>Metazoa</taxon>
        <taxon>Spiralia</taxon>
        <taxon>Gnathifera</taxon>
        <taxon>Rotifera</taxon>
        <taxon>Eurotatoria</taxon>
        <taxon>Bdelloidea</taxon>
        <taxon>Adinetida</taxon>
        <taxon>Adinetidae</taxon>
        <taxon>Adineta</taxon>
    </lineage>
</organism>
<protein>
    <submittedName>
        <fullName evidence="1">Uncharacterized protein</fullName>
    </submittedName>
</protein>
<evidence type="ECO:0000313" key="2">
    <source>
        <dbReference type="Proteomes" id="UP000663868"/>
    </source>
</evidence>
<comment type="caution">
    <text evidence="1">The sequence shown here is derived from an EMBL/GenBank/DDBJ whole genome shotgun (WGS) entry which is preliminary data.</text>
</comment>
<evidence type="ECO:0000313" key="1">
    <source>
        <dbReference type="EMBL" id="CAF4344693.1"/>
    </source>
</evidence>
<feature type="non-terminal residue" evidence="1">
    <location>
        <position position="177"/>
    </location>
</feature>
<reference evidence="1" key="1">
    <citation type="submission" date="2021-02" db="EMBL/GenBank/DDBJ databases">
        <authorList>
            <person name="Nowell W R."/>
        </authorList>
    </citation>
    <scope>NUCLEOTIDE SEQUENCE</scope>
</reference>
<name>A0A820KTQ9_9BILA</name>
<proteinExistence type="predicted"/>
<sequence length="177" mass="20209">MNSNDKIELQQTIPIQWNVKVSSNKTEIPRKNIDPSTEVAETHLLLEDNSFPSSSIIPNDNSFIRTNTNLTSMDQSTRRTVTFDDNLISHRPIHAPNLNFRLSNDQREKEIATIPYLQNTVTNSDQTNITTQDLNDLLSGEEYIPGGFSNLDQELEEELMNDFDDDFDDQISIGSYK</sequence>
<dbReference type="AlphaFoldDB" id="A0A820KTQ9"/>
<gene>
    <name evidence="1" type="ORF">KXQ929_LOCUS47918</name>
</gene>
<dbReference type="Proteomes" id="UP000663868">
    <property type="component" value="Unassembled WGS sequence"/>
</dbReference>
<accession>A0A820KTQ9</accession>
<dbReference type="EMBL" id="CAJOBB010017997">
    <property type="protein sequence ID" value="CAF4344693.1"/>
    <property type="molecule type" value="Genomic_DNA"/>
</dbReference>